<dbReference type="AlphaFoldDB" id="F6ELV9"/>
<protein>
    <submittedName>
        <fullName evidence="1">Uncharacterized protein</fullName>
    </submittedName>
</protein>
<dbReference type="STRING" id="443218.AS9A_4307"/>
<accession>F6ELV9</accession>
<reference evidence="1 2" key="1">
    <citation type="journal article" date="2011" name="J. Bacteriol.">
        <title>Complete genome sequence of Amycolicicoccus subflavus DQS3-9A1T, an actinomycete isolated from crude oil-polluted soil.</title>
        <authorList>
            <person name="Cai M."/>
            <person name="Chen W.M."/>
            <person name="Nie Y."/>
            <person name="Chi C.Q."/>
            <person name="Wang Y.N."/>
            <person name="Tang Y.Q."/>
            <person name="Li G.Y."/>
            <person name="Wu X.L."/>
        </authorList>
    </citation>
    <scope>NUCLEOTIDE SEQUENCE [LARGE SCALE GENOMIC DNA]</scope>
    <source>
        <strain evidence="2">DSM 45089 / DQS3-9A1</strain>
    </source>
</reference>
<evidence type="ECO:0000313" key="1">
    <source>
        <dbReference type="EMBL" id="AEF42740.1"/>
    </source>
</evidence>
<dbReference type="KEGG" id="asd:AS9A_4307"/>
<organism evidence="1 2">
    <name type="scientific">Hoyosella subflava (strain DSM 45089 / JCM 17490 / NBRC 109087 / DQS3-9A1)</name>
    <name type="common">Amycolicicoccus subflavus</name>
    <dbReference type="NCBI Taxonomy" id="443218"/>
    <lineage>
        <taxon>Bacteria</taxon>
        <taxon>Bacillati</taxon>
        <taxon>Actinomycetota</taxon>
        <taxon>Actinomycetes</taxon>
        <taxon>Mycobacteriales</taxon>
        <taxon>Hoyosellaceae</taxon>
        <taxon>Hoyosella</taxon>
    </lineage>
</organism>
<keyword evidence="2" id="KW-1185">Reference proteome</keyword>
<dbReference type="HOGENOM" id="CLU_3303708_0_0_11"/>
<dbReference type="Proteomes" id="UP000009235">
    <property type="component" value="Chromosome"/>
</dbReference>
<evidence type="ECO:0000313" key="2">
    <source>
        <dbReference type="Proteomes" id="UP000009235"/>
    </source>
</evidence>
<name>F6ELV9_HOYSD</name>
<proteinExistence type="predicted"/>
<dbReference type="EMBL" id="CP002786">
    <property type="protein sequence ID" value="AEF42740.1"/>
    <property type="molecule type" value="Genomic_DNA"/>
</dbReference>
<gene>
    <name evidence="1" type="ordered locus">AS9A_4307</name>
</gene>
<sequence length="39" mass="4318">MSGPFLVDLVLSGRRSERMTPITVEGMGFGENRSVGYRD</sequence>